<dbReference type="EMBL" id="CP053564">
    <property type="protein sequence ID" value="QJY46686.1"/>
    <property type="molecule type" value="Genomic_DNA"/>
</dbReference>
<proteinExistence type="predicted"/>
<sequence>MTPTDTDHLDRVIHRLHQASTWASWGDNGRLLTQRLDDMTPAHLRSVLAWLRDRAVALHAEQLAHHHRELSRDRDYFDTLADIAHLQRTPPGHWLDETPLVRRLAQLVPHQPAPRRGLLRRWRR</sequence>
<reference evidence="1 2" key="1">
    <citation type="submission" date="2020-05" db="EMBL/GenBank/DDBJ databases">
        <authorList>
            <person name="Mo P."/>
        </authorList>
    </citation>
    <scope>NUCLEOTIDE SEQUENCE [LARGE SCALE GENOMIC DNA]</scope>
    <source>
        <strain evidence="1 2">Gen01</strain>
    </source>
</reference>
<gene>
    <name evidence="1" type="ORF">HOP40_13360</name>
</gene>
<name>A0A6M6JGS4_9PSEU</name>
<evidence type="ECO:0000313" key="1">
    <source>
        <dbReference type="EMBL" id="QJY46686.1"/>
    </source>
</evidence>
<dbReference type="Proteomes" id="UP000505377">
    <property type="component" value="Chromosome"/>
</dbReference>
<protein>
    <submittedName>
        <fullName evidence="1">Uncharacterized protein</fullName>
    </submittedName>
</protein>
<dbReference type="RefSeq" id="WP_172158291.1">
    <property type="nucleotide sequence ID" value="NZ_CP053564.1"/>
</dbReference>
<evidence type="ECO:0000313" key="2">
    <source>
        <dbReference type="Proteomes" id="UP000505377"/>
    </source>
</evidence>
<dbReference type="AlphaFoldDB" id="A0A6M6JGS4"/>
<keyword evidence="2" id="KW-1185">Reference proteome</keyword>
<organism evidence="1 2">
    <name type="scientific">Pseudonocardia broussonetiae</name>
    <dbReference type="NCBI Taxonomy" id="2736640"/>
    <lineage>
        <taxon>Bacteria</taxon>
        <taxon>Bacillati</taxon>
        <taxon>Actinomycetota</taxon>
        <taxon>Actinomycetes</taxon>
        <taxon>Pseudonocardiales</taxon>
        <taxon>Pseudonocardiaceae</taxon>
        <taxon>Pseudonocardia</taxon>
    </lineage>
</organism>
<dbReference type="KEGG" id="pbro:HOP40_13360"/>
<accession>A0A6M6JGS4</accession>